<dbReference type="Gene3D" id="3.40.50.300">
    <property type="entry name" value="P-loop containing nucleotide triphosphate hydrolases"/>
    <property type="match status" value="1"/>
</dbReference>
<evidence type="ECO:0000313" key="2">
    <source>
        <dbReference type="EMBL" id="KLI03493.1"/>
    </source>
</evidence>
<comment type="caution">
    <text evidence="2">The sequence shown here is derived from an EMBL/GenBank/DDBJ whole genome shotgun (WGS) entry which is preliminary data.</text>
</comment>
<sequence>MRRLANFLNVDGIDLKRTLVNVSHCRNCGRALNVYKMRMIGGPRKGSWTTITEPCDCSFSQQALQEADRIKRERFYELSTINDALKQATLKNFSAQNASQIHAVEHAVEFVEKIGENKPARMFYYGKPGLGKSHLAVGISKLLDQKYHKTCLFIDVPALKLIFKSTWTKESTLTERDLMTFIADADLLILDDVGAEGITPWSKELMFAILNARLSKSLLVTTNRSISELDLDYGPKIIDRFLENMSKADLVHLDGDYSYRLARFIEDDEQ</sequence>
<dbReference type="AlphaFoldDB" id="A0A0U1QRR3"/>
<dbReference type="STRING" id="1069536.SINU_02375"/>
<protein>
    <submittedName>
        <fullName evidence="2">DnaC</fullName>
    </submittedName>
</protein>
<dbReference type="GO" id="GO:0006260">
    <property type="term" value="P:DNA replication"/>
    <property type="evidence" value="ECO:0007669"/>
    <property type="project" value="TreeGrafter"/>
</dbReference>
<dbReference type="InterPro" id="IPR002611">
    <property type="entry name" value="IstB_ATP-bd"/>
</dbReference>
<dbReference type="RefSeq" id="WP_047034799.1">
    <property type="nucleotide sequence ID" value="NZ_AFVQ02000031.1"/>
</dbReference>
<organism evidence="2 3">
    <name type="scientific">Sporolactobacillus inulinus CASD</name>
    <dbReference type="NCBI Taxonomy" id="1069536"/>
    <lineage>
        <taxon>Bacteria</taxon>
        <taxon>Bacillati</taxon>
        <taxon>Bacillota</taxon>
        <taxon>Bacilli</taxon>
        <taxon>Bacillales</taxon>
        <taxon>Sporolactobacillaceae</taxon>
        <taxon>Sporolactobacillus</taxon>
    </lineage>
</organism>
<evidence type="ECO:0000259" key="1">
    <source>
        <dbReference type="SMART" id="SM00382"/>
    </source>
</evidence>
<dbReference type="OrthoDB" id="2052561at2"/>
<gene>
    <name evidence="2" type="ORF">SINU_02375</name>
</gene>
<proteinExistence type="predicted"/>
<dbReference type="EMBL" id="AFVQ02000031">
    <property type="protein sequence ID" value="KLI03493.1"/>
    <property type="molecule type" value="Genomic_DNA"/>
</dbReference>
<keyword evidence="3" id="KW-1185">Reference proteome</keyword>
<dbReference type="PANTHER" id="PTHR30050">
    <property type="entry name" value="CHROMOSOMAL REPLICATION INITIATOR PROTEIN DNAA"/>
    <property type="match status" value="1"/>
</dbReference>
<reference evidence="2 3" key="1">
    <citation type="journal article" date="2011" name="J. Bacteriol.">
        <title>Draft genome sequence of Sporolactobacillus inulinus strain CASD, an efficient D-lactic acid-producing bacterium with high-concentration lactate tolerance capability.</title>
        <authorList>
            <person name="Yu B."/>
            <person name="Su F."/>
            <person name="Wang L."/>
            <person name="Xu K."/>
            <person name="Zhao B."/>
            <person name="Xu P."/>
        </authorList>
    </citation>
    <scope>NUCLEOTIDE SEQUENCE [LARGE SCALE GENOMIC DNA]</scope>
    <source>
        <strain evidence="2 3">CASD</strain>
    </source>
</reference>
<dbReference type="InterPro" id="IPR027417">
    <property type="entry name" value="P-loop_NTPase"/>
</dbReference>
<name>A0A0U1QRR3_9BACL</name>
<accession>A0A0U1QRR3</accession>
<dbReference type="PANTHER" id="PTHR30050:SF4">
    <property type="entry name" value="ATP-BINDING PROTEIN RV3427C IN INSERTION SEQUENCE-RELATED"/>
    <property type="match status" value="1"/>
</dbReference>
<dbReference type="GO" id="GO:0005524">
    <property type="term" value="F:ATP binding"/>
    <property type="evidence" value="ECO:0007669"/>
    <property type="project" value="InterPro"/>
</dbReference>
<dbReference type="Proteomes" id="UP000035553">
    <property type="component" value="Unassembled WGS sequence"/>
</dbReference>
<feature type="domain" description="AAA+ ATPase" evidence="1">
    <location>
        <begin position="118"/>
        <end position="256"/>
    </location>
</feature>
<dbReference type="SUPFAM" id="SSF52540">
    <property type="entry name" value="P-loop containing nucleoside triphosphate hydrolases"/>
    <property type="match status" value="1"/>
</dbReference>
<dbReference type="SMART" id="SM00382">
    <property type="entry name" value="AAA"/>
    <property type="match status" value="1"/>
</dbReference>
<dbReference type="Pfam" id="PF01695">
    <property type="entry name" value="IstB_IS21"/>
    <property type="match status" value="1"/>
</dbReference>
<evidence type="ECO:0000313" key="3">
    <source>
        <dbReference type="Proteomes" id="UP000035553"/>
    </source>
</evidence>
<dbReference type="InterPro" id="IPR003593">
    <property type="entry name" value="AAA+_ATPase"/>
</dbReference>